<keyword evidence="3" id="KW-1185">Reference proteome</keyword>
<dbReference type="Proteomes" id="UP001271648">
    <property type="component" value="Unassembled WGS sequence"/>
</dbReference>
<evidence type="ECO:0000313" key="2">
    <source>
        <dbReference type="EMBL" id="MDW0116158.1"/>
    </source>
</evidence>
<accession>A0AAW9A8S9</accession>
<organism evidence="2 3">
    <name type="scientific">Sporosarcina thermotolerans</name>
    <dbReference type="NCBI Taxonomy" id="633404"/>
    <lineage>
        <taxon>Bacteria</taxon>
        <taxon>Bacillati</taxon>
        <taxon>Bacillota</taxon>
        <taxon>Bacilli</taxon>
        <taxon>Bacillales</taxon>
        <taxon>Caryophanaceae</taxon>
        <taxon>Sporosarcina</taxon>
    </lineage>
</organism>
<name>A0AAW9A8S9_9BACL</name>
<gene>
    <name evidence="2" type="ORF">QTL97_04375</name>
</gene>
<dbReference type="RefSeq" id="WP_283732850.1">
    <property type="nucleotide sequence ID" value="NZ_CP125968.1"/>
</dbReference>
<evidence type="ECO:0000259" key="1">
    <source>
        <dbReference type="Pfam" id="PF07005"/>
    </source>
</evidence>
<protein>
    <submittedName>
        <fullName evidence="2">Four-carbon acid sugar kinase family protein</fullName>
    </submittedName>
</protein>
<keyword evidence="2" id="KW-0418">Kinase</keyword>
<dbReference type="AlphaFoldDB" id="A0AAW9A8S9"/>
<dbReference type="Pfam" id="PF07005">
    <property type="entry name" value="SBD_N"/>
    <property type="match status" value="1"/>
</dbReference>
<feature type="domain" description="Four-carbon acid sugar kinase N-terminal" evidence="1">
    <location>
        <begin position="3"/>
        <end position="61"/>
    </location>
</feature>
<dbReference type="GO" id="GO:0016301">
    <property type="term" value="F:kinase activity"/>
    <property type="evidence" value="ECO:0007669"/>
    <property type="project" value="UniProtKB-KW"/>
</dbReference>
<evidence type="ECO:0000313" key="3">
    <source>
        <dbReference type="Proteomes" id="UP001271648"/>
    </source>
</evidence>
<dbReference type="Gene3D" id="3.40.50.10840">
    <property type="entry name" value="Putative sugar-binding, N-terminal domain"/>
    <property type="match status" value="1"/>
</dbReference>
<keyword evidence="2" id="KW-0808">Transferase</keyword>
<dbReference type="InterPro" id="IPR037051">
    <property type="entry name" value="4-carb_acid_sugar_kinase_N_sf"/>
</dbReference>
<dbReference type="InterPro" id="IPR010737">
    <property type="entry name" value="4-carb_acid_sugar_kinase_N"/>
</dbReference>
<comment type="caution">
    <text evidence="2">The sequence shown here is derived from an EMBL/GenBank/DDBJ whole genome shotgun (WGS) entry which is preliminary data.</text>
</comment>
<dbReference type="SUPFAM" id="SSF142764">
    <property type="entry name" value="YgbK-like"/>
    <property type="match status" value="1"/>
</dbReference>
<proteinExistence type="predicted"/>
<sequence>MLIGCIADDFTGGSDIASFFAKGGLRTILYNGVPIENSTPEVDVCVIALKTRTQNTKEAINIVT</sequence>
<dbReference type="EMBL" id="JAUBDJ010000002">
    <property type="protein sequence ID" value="MDW0116158.1"/>
    <property type="molecule type" value="Genomic_DNA"/>
</dbReference>
<reference evidence="2 3" key="1">
    <citation type="submission" date="2023-06" db="EMBL/GenBank/DDBJ databases">
        <title>Sporosarcina sp. nov., isolated from Korean traditional fermented seafood 'Jeotgal'.</title>
        <authorList>
            <person name="Yang A.I."/>
            <person name="Shin N.-R."/>
        </authorList>
    </citation>
    <scope>NUCLEOTIDE SEQUENCE [LARGE SCALE GENOMIC DNA]</scope>
    <source>
        <strain evidence="2 3">KCTC43456</strain>
    </source>
</reference>